<feature type="transmembrane region" description="Helical" evidence="6">
    <location>
        <begin position="193"/>
        <end position="211"/>
    </location>
</feature>
<keyword evidence="4 6" id="KW-1133">Transmembrane helix</keyword>
<feature type="transmembrane region" description="Helical" evidence="6">
    <location>
        <begin position="35"/>
        <end position="52"/>
    </location>
</feature>
<evidence type="ECO:0000256" key="2">
    <source>
        <dbReference type="ARBA" id="ARBA00022475"/>
    </source>
</evidence>
<sequence>MADVVRTEEFRRLATAGLTILAFAAVYFASARVGLLQHVVIGGAVVTPLWPPTGIALSCLFLVGFWTWPGIVVGTLLVIASLSPVDPGALGIMAGNTLAPVLSYLMLRRVGFRVEMDRLRDGVALVALGAFGGMLISATVASCTLWITGHLPPGGFWPTWAAWWVGDAMGVLVVAPLLLALRTVRWPQDVRPSRWLEAAALAAACVVVSLLVTRSELSVLFLVFPLIVWAALRFQLIGAAPCVLVLSLFAITAATEQSGPFGGQSLLSAMVNLQALNGSAALTALLLSAIVTEQNTIRRRIEQACLELAEVVDRLAPGESRRRWPPEEGEAR</sequence>
<feature type="transmembrane region" description="Helical" evidence="6">
    <location>
        <begin position="160"/>
        <end position="181"/>
    </location>
</feature>
<evidence type="ECO:0000259" key="7">
    <source>
        <dbReference type="Pfam" id="PF05231"/>
    </source>
</evidence>
<feature type="transmembrane region" description="Helical" evidence="6">
    <location>
        <begin position="237"/>
        <end position="255"/>
    </location>
</feature>
<evidence type="ECO:0000256" key="1">
    <source>
        <dbReference type="ARBA" id="ARBA00004651"/>
    </source>
</evidence>
<keyword evidence="9" id="KW-1185">Reference proteome</keyword>
<evidence type="ECO:0000313" key="8">
    <source>
        <dbReference type="EMBL" id="TJZ44455.1"/>
    </source>
</evidence>
<evidence type="ECO:0000256" key="3">
    <source>
        <dbReference type="ARBA" id="ARBA00022692"/>
    </source>
</evidence>
<comment type="subcellular location">
    <subcellularLocation>
        <location evidence="1">Cell membrane</location>
        <topology evidence="1">Multi-pass membrane protein</topology>
    </subcellularLocation>
</comment>
<dbReference type="Pfam" id="PF05231">
    <property type="entry name" value="MASE1"/>
    <property type="match status" value="1"/>
</dbReference>
<evidence type="ECO:0000256" key="4">
    <source>
        <dbReference type="ARBA" id="ARBA00022989"/>
    </source>
</evidence>
<gene>
    <name evidence="8" type="ORF">FCH28_29320</name>
</gene>
<proteinExistence type="predicted"/>
<dbReference type="AlphaFoldDB" id="A0A4U0MTZ0"/>
<feature type="transmembrane region" description="Helical" evidence="6">
    <location>
        <begin position="123"/>
        <end position="148"/>
    </location>
</feature>
<dbReference type="InterPro" id="IPR007895">
    <property type="entry name" value="MASE1"/>
</dbReference>
<feature type="transmembrane region" description="Helical" evidence="6">
    <location>
        <begin position="88"/>
        <end position="107"/>
    </location>
</feature>
<dbReference type="EMBL" id="SUMB01000012">
    <property type="protein sequence ID" value="TJZ44455.1"/>
    <property type="molecule type" value="Genomic_DNA"/>
</dbReference>
<feature type="transmembrane region" description="Helical" evidence="6">
    <location>
        <begin position="217"/>
        <end position="232"/>
    </location>
</feature>
<dbReference type="Proteomes" id="UP000308697">
    <property type="component" value="Unassembled WGS sequence"/>
</dbReference>
<keyword evidence="5 6" id="KW-0472">Membrane</keyword>
<name>A0A4U0MTZ0_9ACTN</name>
<reference evidence="8 9" key="1">
    <citation type="submission" date="2019-04" db="EMBL/GenBank/DDBJ databases">
        <title>Streptomyces piniterrae sp. nov., a heliquinomycin-producing actinomycete isolated from rhizosphere soil of Pinus yunnanensis.</title>
        <authorList>
            <person name="Zhuang X."/>
            <person name="Zhao J."/>
        </authorList>
    </citation>
    <scope>NUCLEOTIDE SEQUENCE [LARGE SCALE GENOMIC DNA]</scope>
    <source>
        <strain evidence="9">jys28</strain>
    </source>
</reference>
<feature type="transmembrane region" description="Helical" evidence="6">
    <location>
        <begin position="12"/>
        <end position="29"/>
    </location>
</feature>
<feature type="transmembrane region" description="Helical" evidence="6">
    <location>
        <begin position="59"/>
        <end position="82"/>
    </location>
</feature>
<feature type="domain" description="MASE1" evidence="7">
    <location>
        <begin position="21"/>
        <end position="295"/>
    </location>
</feature>
<organism evidence="8 9">
    <name type="scientific">Streptomyces piniterrae</name>
    <dbReference type="NCBI Taxonomy" id="2571125"/>
    <lineage>
        <taxon>Bacteria</taxon>
        <taxon>Bacillati</taxon>
        <taxon>Actinomycetota</taxon>
        <taxon>Actinomycetes</taxon>
        <taxon>Kitasatosporales</taxon>
        <taxon>Streptomycetaceae</taxon>
        <taxon>Streptomyces</taxon>
    </lineage>
</organism>
<accession>A0A4U0MTZ0</accession>
<feature type="transmembrane region" description="Helical" evidence="6">
    <location>
        <begin position="275"/>
        <end position="292"/>
    </location>
</feature>
<comment type="caution">
    <text evidence="8">The sequence shown here is derived from an EMBL/GenBank/DDBJ whole genome shotgun (WGS) entry which is preliminary data.</text>
</comment>
<dbReference type="OrthoDB" id="4137374at2"/>
<keyword evidence="3 6" id="KW-0812">Transmembrane</keyword>
<protein>
    <recommendedName>
        <fullName evidence="7">MASE1 domain-containing protein</fullName>
    </recommendedName>
</protein>
<evidence type="ECO:0000313" key="9">
    <source>
        <dbReference type="Proteomes" id="UP000308697"/>
    </source>
</evidence>
<dbReference type="GO" id="GO:0005886">
    <property type="term" value="C:plasma membrane"/>
    <property type="evidence" value="ECO:0007669"/>
    <property type="project" value="UniProtKB-SubCell"/>
</dbReference>
<evidence type="ECO:0000256" key="6">
    <source>
        <dbReference type="SAM" id="Phobius"/>
    </source>
</evidence>
<evidence type="ECO:0000256" key="5">
    <source>
        <dbReference type="ARBA" id="ARBA00023136"/>
    </source>
</evidence>
<keyword evidence="2" id="KW-1003">Cell membrane</keyword>